<accession>A0A0F7KXT6</accession>
<feature type="signal peptide" evidence="2">
    <location>
        <begin position="1"/>
        <end position="22"/>
    </location>
</feature>
<organism evidence="3 4">
    <name type="scientific">Croceibacterium atlanticum</name>
    <dbReference type="NCBI Taxonomy" id="1267766"/>
    <lineage>
        <taxon>Bacteria</taxon>
        <taxon>Pseudomonadati</taxon>
        <taxon>Pseudomonadota</taxon>
        <taxon>Alphaproteobacteria</taxon>
        <taxon>Sphingomonadales</taxon>
        <taxon>Erythrobacteraceae</taxon>
        <taxon>Croceibacterium</taxon>
    </lineage>
</organism>
<feature type="compositionally biased region" description="Pro residues" evidence="1">
    <location>
        <begin position="80"/>
        <end position="104"/>
    </location>
</feature>
<dbReference type="Proteomes" id="UP000034392">
    <property type="component" value="Chromosome"/>
</dbReference>
<dbReference type="RefSeq" id="WP_046904463.1">
    <property type="nucleotide sequence ID" value="NZ_CP011452.2"/>
</dbReference>
<evidence type="ECO:0000313" key="4">
    <source>
        <dbReference type="Proteomes" id="UP000034392"/>
    </source>
</evidence>
<evidence type="ECO:0000256" key="2">
    <source>
        <dbReference type="SAM" id="SignalP"/>
    </source>
</evidence>
<reference evidence="3" key="1">
    <citation type="submission" date="2015-05" db="EMBL/GenBank/DDBJ databases">
        <title>The complete genome of Altererythrobacter atlanticus strain 26DY36.</title>
        <authorList>
            <person name="Wu Y.-H."/>
            <person name="Cheng H."/>
            <person name="Wu X.-W."/>
        </authorList>
    </citation>
    <scope>NUCLEOTIDE SEQUENCE [LARGE SCALE GENOMIC DNA]</scope>
    <source>
        <strain evidence="3">26DY36</strain>
    </source>
</reference>
<feature type="chain" id="PRO_5043848054" evidence="2">
    <location>
        <begin position="23"/>
        <end position="104"/>
    </location>
</feature>
<dbReference type="EMBL" id="CP011452">
    <property type="protein sequence ID" value="AKH44056.1"/>
    <property type="molecule type" value="Genomic_DNA"/>
</dbReference>
<dbReference type="PATRIC" id="fig|1267766.3.peg.3072"/>
<feature type="region of interest" description="Disordered" evidence="1">
    <location>
        <begin position="70"/>
        <end position="104"/>
    </location>
</feature>
<dbReference type="AlphaFoldDB" id="A0A0F7KXT6"/>
<protein>
    <submittedName>
        <fullName evidence="3">Uncharacterized protein</fullName>
    </submittedName>
</protein>
<proteinExistence type="predicted"/>
<gene>
    <name evidence="3" type="ORF">WYH_03036</name>
</gene>
<evidence type="ECO:0000313" key="3">
    <source>
        <dbReference type="EMBL" id="AKH44056.1"/>
    </source>
</evidence>
<sequence length="104" mass="11275">MRNRKTLFLILPVGLALGAASASLVKPEMKDRVAEPYQLGRDGQPESPVQTYRAYMENAAASARDAALRIRQAAFDPETEPSPPPPRTPSPEPRAPGSPLPAIW</sequence>
<evidence type="ECO:0000256" key="1">
    <source>
        <dbReference type="SAM" id="MobiDB-lite"/>
    </source>
</evidence>
<dbReference type="KEGG" id="aay:WYH_03036"/>
<keyword evidence="2" id="KW-0732">Signal</keyword>
<keyword evidence="4" id="KW-1185">Reference proteome</keyword>
<name>A0A0F7KXT6_9SPHN</name>